<dbReference type="GO" id="GO:0016758">
    <property type="term" value="F:hexosyltransferase activity"/>
    <property type="evidence" value="ECO:0007669"/>
    <property type="project" value="InterPro"/>
</dbReference>
<dbReference type="EMBL" id="CP133619">
    <property type="protein sequence ID" value="WMV42207.1"/>
    <property type="molecule type" value="Genomic_DNA"/>
</dbReference>
<accession>A0AAF0UA62</accession>
<evidence type="ECO:0000259" key="4">
    <source>
        <dbReference type="Pfam" id="PF06925"/>
    </source>
</evidence>
<evidence type="ECO:0000313" key="5">
    <source>
        <dbReference type="EMBL" id="WMV42207.1"/>
    </source>
</evidence>
<evidence type="ECO:0000313" key="6">
    <source>
        <dbReference type="Proteomes" id="UP001234989"/>
    </source>
</evidence>
<dbReference type="GO" id="GO:0009247">
    <property type="term" value="P:glycolipid biosynthetic process"/>
    <property type="evidence" value="ECO:0007669"/>
    <property type="project" value="InterPro"/>
</dbReference>
<dbReference type="SUPFAM" id="SSF53756">
    <property type="entry name" value="UDP-Glycosyltransferase/glycogen phosphorylase"/>
    <property type="match status" value="1"/>
</dbReference>
<sequence length="311" mass="34085">MDESMSTFDIVRSLEVEYVDDHESTAVDSIEKKAKIVNIDNNLVDPQLCATMTYDIHNHLRASKTTTTVAWSILRDDRIVRNYLLTLYCLENLFLDFQGNLKVSDFGHLLKSLIGGREGLGARGLEAGRGGGGPQGTTVPQGGVGGTQATMVPRGWVVGGLGGRRCLEVGSSGHNGGGPRCMTVPRGGRALVHVGALGRWGLSARWCLGVAKDIMKYQPDIIISVHPLMQHVSLRLLRFHKLVTRCYYPSEEVARRALKVGLQPSQIKDFGLPVRPSFVKHVCPKVRVKNFDKENEGVIEYVDTCMMVSAG</sequence>
<dbReference type="PANTHER" id="PTHR43025">
    <property type="entry name" value="MONOGALACTOSYLDIACYLGLYCEROL SYNTHASE"/>
    <property type="match status" value="1"/>
</dbReference>
<dbReference type="Pfam" id="PF06925">
    <property type="entry name" value="MGDG_synth"/>
    <property type="match status" value="1"/>
</dbReference>
<dbReference type="InterPro" id="IPR009695">
    <property type="entry name" value="Diacylglyc_glucosyltr_N"/>
</dbReference>
<organism evidence="5 6">
    <name type="scientific">Solanum verrucosum</name>
    <dbReference type="NCBI Taxonomy" id="315347"/>
    <lineage>
        <taxon>Eukaryota</taxon>
        <taxon>Viridiplantae</taxon>
        <taxon>Streptophyta</taxon>
        <taxon>Embryophyta</taxon>
        <taxon>Tracheophyta</taxon>
        <taxon>Spermatophyta</taxon>
        <taxon>Magnoliopsida</taxon>
        <taxon>eudicotyledons</taxon>
        <taxon>Gunneridae</taxon>
        <taxon>Pentapetalae</taxon>
        <taxon>asterids</taxon>
        <taxon>lamiids</taxon>
        <taxon>Solanales</taxon>
        <taxon>Solanaceae</taxon>
        <taxon>Solanoideae</taxon>
        <taxon>Solaneae</taxon>
        <taxon>Solanum</taxon>
    </lineage>
</organism>
<evidence type="ECO:0000256" key="3">
    <source>
        <dbReference type="ARBA" id="ARBA00022679"/>
    </source>
</evidence>
<evidence type="ECO:0000256" key="2">
    <source>
        <dbReference type="ARBA" id="ARBA00022676"/>
    </source>
</evidence>
<reference evidence="5" key="1">
    <citation type="submission" date="2023-08" db="EMBL/GenBank/DDBJ databases">
        <title>A de novo genome assembly of Solanum verrucosum Schlechtendal, a Mexican diploid species geographically isolated from the other diploid A-genome species in potato relatives.</title>
        <authorList>
            <person name="Hosaka K."/>
        </authorList>
    </citation>
    <scope>NUCLEOTIDE SEQUENCE</scope>
    <source>
        <tissue evidence="5">Young leaves</tissue>
    </source>
</reference>
<keyword evidence="3" id="KW-0808">Transferase</keyword>
<keyword evidence="6" id="KW-1185">Reference proteome</keyword>
<gene>
    <name evidence="5" type="ORF">MTR67_035592</name>
</gene>
<feature type="domain" description="Diacylglycerol glucosyltransferase N-terminal" evidence="4">
    <location>
        <begin position="239"/>
        <end position="274"/>
    </location>
</feature>
<evidence type="ECO:0000256" key="1">
    <source>
        <dbReference type="ARBA" id="ARBA00006962"/>
    </source>
</evidence>
<comment type="similarity">
    <text evidence="1">Belongs to the glycosyltransferase 28 family.</text>
</comment>
<dbReference type="PANTHER" id="PTHR43025:SF3">
    <property type="entry name" value="MONOGALACTOSYLDIACYLGLYCEROL SYNTHASE 1, CHLOROPLASTIC"/>
    <property type="match status" value="1"/>
</dbReference>
<name>A0AAF0UA62_SOLVR</name>
<dbReference type="AlphaFoldDB" id="A0AAF0UA62"/>
<keyword evidence="2" id="KW-0328">Glycosyltransferase</keyword>
<dbReference type="Proteomes" id="UP001234989">
    <property type="component" value="Chromosome 8"/>
</dbReference>
<dbReference type="InterPro" id="IPR050519">
    <property type="entry name" value="Glycosyltransf_28_UgtP"/>
</dbReference>
<dbReference type="GO" id="GO:0016020">
    <property type="term" value="C:membrane"/>
    <property type="evidence" value="ECO:0007669"/>
    <property type="project" value="GOC"/>
</dbReference>
<proteinExistence type="inferred from homology"/>
<protein>
    <recommendedName>
        <fullName evidence="4">Diacylglycerol glucosyltransferase N-terminal domain-containing protein</fullName>
    </recommendedName>
</protein>